<protein>
    <recommendedName>
        <fullName evidence="4">Lipoprotein</fullName>
    </recommendedName>
</protein>
<evidence type="ECO:0000313" key="2">
    <source>
        <dbReference type="EMBL" id="MEA9357782.1"/>
    </source>
</evidence>
<evidence type="ECO:0000313" key="3">
    <source>
        <dbReference type="Proteomes" id="UP001302274"/>
    </source>
</evidence>
<dbReference type="PROSITE" id="PS51257">
    <property type="entry name" value="PROKAR_LIPOPROTEIN"/>
    <property type="match status" value="1"/>
</dbReference>
<comment type="caution">
    <text evidence="2">The sequence shown here is derived from an EMBL/GenBank/DDBJ whole genome shotgun (WGS) entry which is preliminary data.</text>
</comment>
<evidence type="ECO:0000256" key="1">
    <source>
        <dbReference type="SAM" id="SignalP"/>
    </source>
</evidence>
<dbReference type="Proteomes" id="UP001302274">
    <property type="component" value="Unassembled WGS sequence"/>
</dbReference>
<feature type="signal peptide" evidence="1">
    <location>
        <begin position="1"/>
        <end position="16"/>
    </location>
</feature>
<keyword evidence="1" id="KW-0732">Signal</keyword>
<gene>
    <name evidence="2" type="ORF">SHI21_16240</name>
</gene>
<dbReference type="EMBL" id="JAYGJQ010000002">
    <property type="protein sequence ID" value="MEA9357782.1"/>
    <property type="molecule type" value="Genomic_DNA"/>
</dbReference>
<organism evidence="2 3">
    <name type="scientific">Bacteriovorax antarcticus</name>
    <dbReference type="NCBI Taxonomy" id="3088717"/>
    <lineage>
        <taxon>Bacteria</taxon>
        <taxon>Pseudomonadati</taxon>
        <taxon>Bdellovibrionota</taxon>
        <taxon>Bacteriovoracia</taxon>
        <taxon>Bacteriovoracales</taxon>
        <taxon>Bacteriovoracaceae</taxon>
        <taxon>Bacteriovorax</taxon>
    </lineage>
</organism>
<dbReference type="Gene3D" id="3.40.50.10610">
    <property type="entry name" value="ABC-type transport auxiliary lipoprotein component"/>
    <property type="match status" value="1"/>
</dbReference>
<reference evidence="2 3" key="1">
    <citation type="submission" date="2023-11" db="EMBL/GenBank/DDBJ databases">
        <title>A Novel Polar Bacteriovorax (B. antarcticus) Isolated from the Biocrust in Antarctica.</title>
        <authorList>
            <person name="Mun W."/>
            <person name="Choi S.Y."/>
            <person name="Mitchell R.J."/>
        </authorList>
    </citation>
    <scope>NUCLEOTIDE SEQUENCE [LARGE SCALE GENOMIC DNA]</scope>
    <source>
        <strain evidence="2 3">PP10</strain>
    </source>
</reference>
<name>A0ABU5VYX4_9BACT</name>
<keyword evidence="3" id="KW-1185">Reference proteome</keyword>
<accession>A0ABU5VYX4</accession>
<dbReference type="RefSeq" id="WP_323577937.1">
    <property type="nucleotide sequence ID" value="NZ_JAYGJQ010000002.1"/>
</dbReference>
<proteinExistence type="predicted"/>
<feature type="chain" id="PRO_5045254348" description="Lipoprotein" evidence="1">
    <location>
        <begin position="17"/>
        <end position="307"/>
    </location>
</feature>
<evidence type="ECO:0008006" key="4">
    <source>
        <dbReference type="Google" id="ProtNLM"/>
    </source>
</evidence>
<sequence>MVKKLFLCLISLQMFASCSSPVVQRDMQGKRPRAEERKYFSGVKKKIALLPFFNESPFESEDLEVNATEELRMELSRSGEFIVDPSSAKLFGPSKEIYVGGGMKLVQMTRQAKIAGINFIVFGRVIDARVREKSDEIGIVRQTKSYTEAKVEVRVFDVNAGKEIYTETLNGYADDSTYRFFAADREDYLTYRRDLLRYAVRVSVRKSIPKIIELASKLDWVGRVAKIIGTKVYLNAGRESGINIGDILKIITEGTEIYDPETGALIGMSKGDMKGTIEIVDYFGTDGSIAILHSGGQVLEGDFVQLY</sequence>